<dbReference type="EMBL" id="JBHSUS010000001">
    <property type="protein sequence ID" value="MFC6439014.1"/>
    <property type="molecule type" value="Genomic_DNA"/>
</dbReference>
<sequence length="169" mass="19306">MNSLLRGLILLLGVFSMLTHGATAPPLLPARHTLGEISLLKVDPNRYEEDYQALMRARLTIRQQLGSEWPQDDFTAEQSRQTLIDDLRAFENGENYTLHIVDKDGAIIGCLYLTPSFTERTVEGYYWLIPDKQQAGLTERLAADVSQWLTGYWPVEQVKFRFNHPPTAQ</sequence>
<comment type="caution">
    <text evidence="1">The sequence shown here is derived from an EMBL/GenBank/DDBJ whole genome shotgun (WGS) entry which is preliminary data.</text>
</comment>
<organism evidence="1 2">
    <name type="scientific">Pseudobowmanella zhangzhouensis</name>
    <dbReference type="NCBI Taxonomy" id="1537679"/>
    <lineage>
        <taxon>Bacteria</taxon>
        <taxon>Pseudomonadati</taxon>
        <taxon>Pseudomonadota</taxon>
        <taxon>Gammaproteobacteria</taxon>
        <taxon>Alteromonadales</taxon>
        <taxon>Alteromonadaceae</taxon>
    </lineage>
</organism>
<dbReference type="SUPFAM" id="SSF55729">
    <property type="entry name" value="Acyl-CoA N-acyltransferases (Nat)"/>
    <property type="match status" value="1"/>
</dbReference>
<gene>
    <name evidence="1" type="ORF">ACFP85_02455</name>
</gene>
<proteinExistence type="predicted"/>
<dbReference type="InterPro" id="IPR016181">
    <property type="entry name" value="Acyl_CoA_acyltransferase"/>
</dbReference>
<evidence type="ECO:0000313" key="1">
    <source>
        <dbReference type="EMBL" id="MFC6439014.1"/>
    </source>
</evidence>
<dbReference type="Gene3D" id="3.40.630.30">
    <property type="match status" value="1"/>
</dbReference>
<dbReference type="Proteomes" id="UP001596364">
    <property type="component" value="Unassembled WGS sequence"/>
</dbReference>
<keyword evidence="2" id="KW-1185">Reference proteome</keyword>
<reference evidence="2" key="1">
    <citation type="journal article" date="2019" name="Int. J. Syst. Evol. Microbiol.">
        <title>The Global Catalogue of Microorganisms (GCM) 10K type strain sequencing project: providing services to taxonomists for standard genome sequencing and annotation.</title>
        <authorList>
            <consortium name="The Broad Institute Genomics Platform"/>
            <consortium name="The Broad Institute Genome Sequencing Center for Infectious Disease"/>
            <person name="Wu L."/>
            <person name="Ma J."/>
        </authorList>
    </citation>
    <scope>NUCLEOTIDE SEQUENCE [LARGE SCALE GENOMIC DNA]</scope>
    <source>
        <strain evidence="2">CGMCC 1.16031</strain>
    </source>
</reference>
<accession>A0ABW1XG59</accession>
<protein>
    <submittedName>
        <fullName evidence="1">Uncharacterized protein</fullName>
    </submittedName>
</protein>
<evidence type="ECO:0000313" key="2">
    <source>
        <dbReference type="Proteomes" id="UP001596364"/>
    </source>
</evidence>
<dbReference type="RefSeq" id="WP_131259117.1">
    <property type="nucleotide sequence ID" value="NZ_JBHSUS010000001.1"/>
</dbReference>
<name>A0ABW1XG59_9ALTE</name>